<dbReference type="CDD" id="cd03768">
    <property type="entry name" value="SR_ResInv"/>
    <property type="match status" value="1"/>
</dbReference>
<dbReference type="Pfam" id="PF00239">
    <property type="entry name" value="Resolvase"/>
    <property type="match status" value="1"/>
</dbReference>
<dbReference type="PANTHER" id="PTHR30461">
    <property type="entry name" value="DNA-INVERTASE FROM LAMBDOID PROPHAGE"/>
    <property type="match status" value="1"/>
</dbReference>
<accession>A0A4U6CKI8</accession>
<comment type="caution">
    <text evidence="2">The sequence shown here is derived from an EMBL/GenBank/DDBJ whole genome shotgun (WGS) entry which is preliminary data.</text>
</comment>
<dbReference type="InterPro" id="IPR006119">
    <property type="entry name" value="Resolv_N"/>
</dbReference>
<dbReference type="OrthoDB" id="9797501at2"/>
<dbReference type="InterPro" id="IPR036162">
    <property type="entry name" value="Resolvase-like_N_sf"/>
</dbReference>
<gene>
    <name evidence="2" type="ORF">FDK13_34785</name>
</gene>
<reference evidence="2 3" key="1">
    <citation type="submission" date="2019-05" db="EMBL/GenBank/DDBJ databases">
        <title>Dyadobacter AR-3-8 sp. nov., isolated from arctic soil.</title>
        <authorList>
            <person name="Chaudhary D.K."/>
        </authorList>
    </citation>
    <scope>NUCLEOTIDE SEQUENCE [LARGE SCALE GENOMIC DNA]</scope>
    <source>
        <strain evidence="2 3">AR-3-8</strain>
    </source>
</reference>
<dbReference type="Proteomes" id="UP000304900">
    <property type="component" value="Unassembled WGS sequence"/>
</dbReference>
<dbReference type="GO" id="GO:0000150">
    <property type="term" value="F:DNA strand exchange activity"/>
    <property type="evidence" value="ECO:0007669"/>
    <property type="project" value="InterPro"/>
</dbReference>
<dbReference type="Gene3D" id="3.40.50.1390">
    <property type="entry name" value="Resolvase, N-terminal catalytic domain"/>
    <property type="match status" value="1"/>
</dbReference>
<evidence type="ECO:0000259" key="1">
    <source>
        <dbReference type="PROSITE" id="PS51736"/>
    </source>
</evidence>
<dbReference type="GO" id="GO:0003677">
    <property type="term" value="F:DNA binding"/>
    <property type="evidence" value="ECO:0007669"/>
    <property type="project" value="InterPro"/>
</dbReference>
<dbReference type="SMART" id="SM00857">
    <property type="entry name" value="Resolvase"/>
    <property type="match status" value="1"/>
</dbReference>
<dbReference type="AlphaFoldDB" id="A0A4U6CKI8"/>
<evidence type="ECO:0000313" key="3">
    <source>
        <dbReference type="Proteomes" id="UP000304900"/>
    </source>
</evidence>
<dbReference type="SUPFAM" id="SSF53041">
    <property type="entry name" value="Resolvase-like"/>
    <property type="match status" value="1"/>
</dbReference>
<dbReference type="EMBL" id="SZVO01000039">
    <property type="protein sequence ID" value="TKT84730.1"/>
    <property type="molecule type" value="Genomic_DNA"/>
</dbReference>
<sequence length="206" mass="23684">MEKGVIFVRVSKREQDYQRQIEDLRVVAQTQSLRIVAEIAEKVSGAKYNQERDGLQELLAMARKREINKVLVQEVSRLGRSTVEVLNVLEELTKLQISVYVQNFGIETLKNGKRNPIAQFMFTLLAEFARMERETLRERILSGMDEARRKGKHLGRPDGSSEDKEAFLKKYPSVVRNLRLGISARKTAKICDTSINTVRKVKDYIS</sequence>
<evidence type="ECO:0000313" key="2">
    <source>
        <dbReference type="EMBL" id="TKT84730.1"/>
    </source>
</evidence>
<protein>
    <submittedName>
        <fullName evidence="2">Recombinase family protein</fullName>
    </submittedName>
</protein>
<organism evidence="2 3">
    <name type="scientific">Dyadobacter frigoris</name>
    <dbReference type="NCBI Taxonomy" id="2576211"/>
    <lineage>
        <taxon>Bacteria</taxon>
        <taxon>Pseudomonadati</taxon>
        <taxon>Bacteroidota</taxon>
        <taxon>Cytophagia</taxon>
        <taxon>Cytophagales</taxon>
        <taxon>Spirosomataceae</taxon>
        <taxon>Dyadobacter</taxon>
    </lineage>
</organism>
<feature type="domain" description="Resolvase/invertase-type recombinase catalytic" evidence="1">
    <location>
        <begin position="3"/>
        <end position="151"/>
    </location>
</feature>
<dbReference type="PROSITE" id="PS51736">
    <property type="entry name" value="RECOMBINASES_3"/>
    <property type="match status" value="1"/>
</dbReference>
<dbReference type="RefSeq" id="WP_137344615.1">
    <property type="nucleotide sequence ID" value="NZ_BSQH01000045.1"/>
</dbReference>
<keyword evidence="3" id="KW-1185">Reference proteome</keyword>
<dbReference type="InterPro" id="IPR050639">
    <property type="entry name" value="SSR_resolvase"/>
</dbReference>
<name>A0A4U6CKI8_9BACT</name>
<dbReference type="PANTHER" id="PTHR30461:SF19">
    <property type="entry name" value="SITE-SPECIFIC RECOMBINASE RESOLVASE FAMILY"/>
    <property type="match status" value="1"/>
</dbReference>
<proteinExistence type="predicted"/>